<dbReference type="Proteomes" id="UP000595140">
    <property type="component" value="Unassembled WGS sequence"/>
</dbReference>
<gene>
    <name evidence="1" type="ORF">CCAM_LOCUS14551</name>
</gene>
<keyword evidence="2" id="KW-1185">Reference proteome</keyword>
<dbReference type="EMBL" id="OOIL02001116">
    <property type="protein sequence ID" value="VFQ72775.1"/>
    <property type="molecule type" value="Genomic_DNA"/>
</dbReference>
<sequence length="158" mass="18386">MCSFCFHHSGTSEAAFPYIRELLSIKNTHISHNTLSALLEKNPSFFSSATLSPVLFSADLHCTSQRKRTPIAVLLRDSPSRIKSEGPRRQVCDSRHLSFPTPPSPIAVLRQSSFVRFQKPSTEREDNLDNWLRYKPKREEDKLRIFFSCRWTKFREKE</sequence>
<protein>
    <submittedName>
        <fullName evidence="1">Uncharacterized protein</fullName>
    </submittedName>
</protein>
<accession>A0A484L8N5</accession>
<evidence type="ECO:0000313" key="1">
    <source>
        <dbReference type="EMBL" id="VFQ72775.1"/>
    </source>
</evidence>
<organism evidence="1 2">
    <name type="scientific">Cuscuta campestris</name>
    <dbReference type="NCBI Taxonomy" id="132261"/>
    <lineage>
        <taxon>Eukaryota</taxon>
        <taxon>Viridiplantae</taxon>
        <taxon>Streptophyta</taxon>
        <taxon>Embryophyta</taxon>
        <taxon>Tracheophyta</taxon>
        <taxon>Spermatophyta</taxon>
        <taxon>Magnoliopsida</taxon>
        <taxon>eudicotyledons</taxon>
        <taxon>Gunneridae</taxon>
        <taxon>Pentapetalae</taxon>
        <taxon>asterids</taxon>
        <taxon>lamiids</taxon>
        <taxon>Solanales</taxon>
        <taxon>Convolvulaceae</taxon>
        <taxon>Cuscuteae</taxon>
        <taxon>Cuscuta</taxon>
        <taxon>Cuscuta subgen. Grammica</taxon>
        <taxon>Cuscuta sect. Cleistogrammica</taxon>
    </lineage>
</organism>
<reference evidence="1 2" key="1">
    <citation type="submission" date="2018-04" db="EMBL/GenBank/DDBJ databases">
        <authorList>
            <person name="Vogel A."/>
        </authorList>
    </citation>
    <scope>NUCLEOTIDE SEQUENCE [LARGE SCALE GENOMIC DNA]</scope>
</reference>
<evidence type="ECO:0000313" key="2">
    <source>
        <dbReference type="Proteomes" id="UP000595140"/>
    </source>
</evidence>
<proteinExistence type="predicted"/>
<dbReference type="AlphaFoldDB" id="A0A484L8N5"/>
<name>A0A484L8N5_9ASTE</name>